<reference evidence="2 3" key="1">
    <citation type="journal article" date="2023" name="Commun. Biol.">
        <title>Reorganization of the ancestral sex-determining regions during the evolution of trioecy in Pleodorina starrii.</title>
        <authorList>
            <person name="Takahashi K."/>
            <person name="Suzuki S."/>
            <person name="Kawai-Toyooka H."/>
            <person name="Yamamoto K."/>
            <person name="Hamaji T."/>
            <person name="Ootsuki R."/>
            <person name="Yamaguchi H."/>
            <person name="Kawachi M."/>
            <person name="Higashiyama T."/>
            <person name="Nozaki H."/>
        </authorList>
    </citation>
    <scope>NUCLEOTIDE SEQUENCE [LARGE SCALE GENOMIC DNA]</scope>
    <source>
        <strain evidence="2 3">NIES-4479</strain>
    </source>
</reference>
<dbReference type="Pfam" id="PF13337">
    <property type="entry name" value="BrxL_ATPase"/>
    <property type="match status" value="1"/>
</dbReference>
<dbReference type="Proteomes" id="UP001165080">
    <property type="component" value="Unassembled WGS sequence"/>
</dbReference>
<dbReference type="AlphaFoldDB" id="A0A9W6C4N8"/>
<dbReference type="EMBL" id="BRXU01000086">
    <property type="protein sequence ID" value="GLC63112.1"/>
    <property type="molecule type" value="Genomic_DNA"/>
</dbReference>
<organism evidence="2 3">
    <name type="scientific">Pleodorina starrii</name>
    <dbReference type="NCBI Taxonomy" id="330485"/>
    <lineage>
        <taxon>Eukaryota</taxon>
        <taxon>Viridiplantae</taxon>
        <taxon>Chlorophyta</taxon>
        <taxon>core chlorophytes</taxon>
        <taxon>Chlorophyceae</taxon>
        <taxon>CS clade</taxon>
        <taxon>Chlamydomonadales</taxon>
        <taxon>Volvocaceae</taxon>
        <taxon>Pleodorina</taxon>
    </lineage>
</organism>
<gene>
    <name evidence="2" type="primary">PLESTB004267</name>
    <name evidence="2" type="ORF">PLESTB_001981900</name>
</gene>
<name>A0A9W6C4N8_9CHLO</name>
<dbReference type="NCBIfam" id="TIGR02688">
    <property type="entry name" value="BREX system Lon protease-like protein BrxL"/>
    <property type="match status" value="1"/>
</dbReference>
<dbReference type="InterPro" id="IPR046838">
    <property type="entry name" value="BrxL_N"/>
</dbReference>
<dbReference type="Pfam" id="PF20442">
    <property type="entry name" value="BrxL_N"/>
    <property type="match status" value="1"/>
</dbReference>
<keyword evidence="3" id="KW-1185">Reference proteome</keyword>
<proteinExistence type="predicted"/>
<feature type="domain" description="BREX system Lon protease-like BrxL N-terminal" evidence="1">
    <location>
        <begin position="1"/>
        <end position="99"/>
    </location>
</feature>
<accession>A0A9W6C4N8</accession>
<feature type="non-terminal residue" evidence="2">
    <location>
        <position position="454"/>
    </location>
</feature>
<dbReference type="InterPro" id="IPR014061">
    <property type="entry name" value="BrxL-like"/>
</dbReference>
<sequence>YCATDDEASIATGIETVKEILRKHYVHRSEAGLIQSTIKERGRYKVIDQISVSLNEKTDSYEASFDNLGIKKVAVDSGTVKAHPKLLVTGVWCIADVQYEFSEDARTSPWILETIKPIQIARVDYENYKAGRAKFSTDEWIDLLMQSIGFNPDMFGRRSKLLQLMRLIPFVERNYNIIELGPKGTGKSHIYSEFSPHGQLISGGEVSIPKLFVNNSNGRIGLVGYWDVVAFDEFAGREKTANKALVDIMKNYMANKTFSRGINPMGAEASFSFVGNTDHNVPYMLKNSDLFEALPPQFHDSAFIDRLHAYLPGWEIDVIRGEMFTRGYGFIVDYLAEILRHLRQEDYSNRPDRYFKFSEQISTRDRDAISKTMSGLLKILFPAGGETEEETEELLKLALESRKRVKDQLFRIDATYPEVDFYYTGSDGRKRHEHRMVKAFYVTYLKEKTDGSFA</sequence>
<evidence type="ECO:0000313" key="2">
    <source>
        <dbReference type="EMBL" id="GLC63112.1"/>
    </source>
</evidence>
<evidence type="ECO:0000259" key="1">
    <source>
        <dbReference type="Pfam" id="PF20442"/>
    </source>
</evidence>
<protein>
    <recommendedName>
        <fullName evidence="1">BREX system Lon protease-like BrxL N-terminal domain-containing protein</fullName>
    </recommendedName>
</protein>
<evidence type="ECO:0000313" key="3">
    <source>
        <dbReference type="Proteomes" id="UP001165080"/>
    </source>
</evidence>
<comment type="caution">
    <text evidence="2">The sequence shown here is derived from an EMBL/GenBank/DDBJ whole genome shotgun (WGS) entry which is preliminary data.</text>
</comment>